<proteinExistence type="predicted"/>
<gene>
    <name evidence="1" type="ORF">SAMN05443245_2443</name>
</gene>
<sequence>MKKPCQNDLVELSKNCVKHLKIRPHFRERTTCHNIRPLHIWPMLAFHAFVWAQNMELRGFARFLNIVREGREDADFLHFKSGTLSSFVAFDTEFSSRNVWLLTNDVALIDSLSHFQFSPTPPWLLYPQLGPFAAYSQGEPEYWELNVWMPFWKSLLPAERDLYIERRSVDALSYMSQEEWDDWVYKVRKNDPEYKERHDR</sequence>
<dbReference type="EMBL" id="FNKP01000001">
    <property type="protein sequence ID" value="SDQ70893.1"/>
    <property type="molecule type" value="Genomic_DNA"/>
</dbReference>
<keyword evidence="2" id="KW-1185">Reference proteome</keyword>
<accession>A0A1H1D341</accession>
<evidence type="ECO:0000313" key="2">
    <source>
        <dbReference type="Proteomes" id="UP000183487"/>
    </source>
</evidence>
<evidence type="ECO:0000313" key="1">
    <source>
        <dbReference type="EMBL" id="SDQ70893.1"/>
    </source>
</evidence>
<protein>
    <submittedName>
        <fullName evidence="1">Uncharacterized protein</fullName>
    </submittedName>
</protein>
<reference evidence="2" key="1">
    <citation type="submission" date="2016-10" db="EMBL/GenBank/DDBJ databases">
        <authorList>
            <person name="Varghese N."/>
            <person name="Submissions S."/>
        </authorList>
    </citation>
    <scope>NUCLEOTIDE SEQUENCE [LARGE SCALE GENOMIC DNA]</scope>
    <source>
        <strain evidence="2">GAS106B</strain>
    </source>
</reference>
<dbReference type="Proteomes" id="UP000183487">
    <property type="component" value="Unassembled WGS sequence"/>
</dbReference>
<organism evidence="1 2">
    <name type="scientific">Paraburkholderia fungorum</name>
    <dbReference type="NCBI Taxonomy" id="134537"/>
    <lineage>
        <taxon>Bacteria</taxon>
        <taxon>Pseudomonadati</taxon>
        <taxon>Pseudomonadota</taxon>
        <taxon>Betaproteobacteria</taxon>
        <taxon>Burkholderiales</taxon>
        <taxon>Burkholderiaceae</taxon>
        <taxon>Paraburkholderia</taxon>
    </lineage>
</organism>
<name>A0A1H1D341_9BURK</name>
<dbReference type="AlphaFoldDB" id="A0A1H1D341"/>